<name>A0AA38RWK0_9PEZI</name>
<protein>
    <recommendedName>
        <fullName evidence="2">PLL-like beta propeller domain-containing protein</fullName>
    </recommendedName>
</protein>
<dbReference type="Gene3D" id="2.120.10.70">
    <property type="entry name" value="Fucose-specific lectin"/>
    <property type="match status" value="2"/>
</dbReference>
<sequence length="513" mass="55553">MDTGQQYSAVPQATHEVEHHQQTPWWGSQTAQNSWASLHKDHDLPEAVPAEFQNARSLPQAVPMETDGYSNFPQKSERYEDVQPMQQPGPLPWWKLVGLVAGLLGGLLTRHKKSNDTPSPSATSGSPTSTVTPGPFGTPTTFPASVTSHPSSCRGTVCPSMLASARLETDDGAFFIFARGSDDALWYRQATSNGWEASWQHLNGSLKSQPAAVCSRTGTVNVLATWEDGSVRMRTYQDGGWDADWTSLGGDSVNPPTVCSRGNGNLEIFATNGSNLLMHRSYDGHTWSPSLSDDWEIWGGYTSATAAAACGSADRIDVVSYGGYSNMLHDVGWMHYTNGSWETWGGNSRPPGDLGYRGDPALVAVDDNTTSFFGIGTDKEMYHVEWSPSTNYSQVESLGGSFESAPHAFASTSSDGRIDVLAVSTNDTLLHRARVGGSWSTDWEDLGGYLNSAPLAVNTEGNCIAVFGLGPWGRMIHGNFTMTDKVSWGQGTWWDDGPDDDLSSDWYRAGPAR</sequence>
<evidence type="ECO:0000259" key="2">
    <source>
        <dbReference type="Pfam" id="PF26607"/>
    </source>
</evidence>
<dbReference type="Proteomes" id="UP001174694">
    <property type="component" value="Unassembled WGS sequence"/>
</dbReference>
<organism evidence="3 4">
    <name type="scientific">Pleurostoma richardsiae</name>
    <dbReference type="NCBI Taxonomy" id="41990"/>
    <lineage>
        <taxon>Eukaryota</taxon>
        <taxon>Fungi</taxon>
        <taxon>Dikarya</taxon>
        <taxon>Ascomycota</taxon>
        <taxon>Pezizomycotina</taxon>
        <taxon>Sordariomycetes</taxon>
        <taxon>Sordariomycetidae</taxon>
        <taxon>Calosphaeriales</taxon>
        <taxon>Pleurostomataceae</taxon>
        <taxon>Pleurostoma</taxon>
    </lineage>
</organism>
<evidence type="ECO:0000313" key="3">
    <source>
        <dbReference type="EMBL" id="KAJ9149743.1"/>
    </source>
</evidence>
<dbReference type="InterPro" id="IPR058502">
    <property type="entry name" value="PLL-like_beta-prop"/>
</dbReference>
<proteinExistence type="predicted"/>
<comment type="caution">
    <text evidence="3">The sequence shown here is derived from an EMBL/GenBank/DDBJ whole genome shotgun (WGS) entry which is preliminary data.</text>
</comment>
<feature type="region of interest" description="Disordered" evidence="1">
    <location>
        <begin position="111"/>
        <end position="152"/>
    </location>
</feature>
<gene>
    <name evidence="3" type="ORF">NKR23_g4167</name>
</gene>
<dbReference type="AlphaFoldDB" id="A0AA38RWK0"/>
<reference evidence="3" key="1">
    <citation type="submission" date="2022-07" db="EMBL/GenBank/DDBJ databases">
        <title>Fungi with potential for degradation of polypropylene.</title>
        <authorList>
            <person name="Gostincar C."/>
        </authorList>
    </citation>
    <scope>NUCLEOTIDE SEQUENCE</scope>
    <source>
        <strain evidence="3">EXF-13308</strain>
    </source>
</reference>
<evidence type="ECO:0000256" key="1">
    <source>
        <dbReference type="SAM" id="MobiDB-lite"/>
    </source>
</evidence>
<accession>A0AA38RWK0</accession>
<evidence type="ECO:0000313" key="4">
    <source>
        <dbReference type="Proteomes" id="UP001174694"/>
    </source>
</evidence>
<dbReference type="Pfam" id="PF26607">
    <property type="entry name" value="DUF8189"/>
    <property type="match status" value="2"/>
</dbReference>
<dbReference type="EMBL" id="JANBVO010000009">
    <property type="protein sequence ID" value="KAJ9149743.1"/>
    <property type="molecule type" value="Genomic_DNA"/>
</dbReference>
<feature type="domain" description="PLL-like beta propeller" evidence="2">
    <location>
        <begin position="360"/>
        <end position="475"/>
    </location>
</feature>
<feature type="domain" description="PLL-like beta propeller" evidence="2">
    <location>
        <begin position="153"/>
        <end position="345"/>
    </location>
</feature>
<feature type="compositionally biased region" description="Low complexity" evidence="1">
    <location>
        <begin position="117"/>
        <end position="145"/>
    </location>
</feature>
<dbReference type="SUPFAM" id="SSF89372">
    <property type="entry name" value="Fucose-specific lectin"/>
    <property type="match status" value="2"/>
</dbReference>
<keyword evidence="4" id="KW-1185">Reference proteome</keyword>